<dbReference type="InterPro" id="IPR005180">
    <property type="entry name" value="DUF302"/>
</dbReference>
<dbReference type="CDD" id="cd14797">
    <property type="entry name" value="DUF302"/>
    <property type="match status" value="1"/>
</dbReference>
<proteinExistence type="predicted"/>
<evidence type="ECO:0000313" key="3">
    <source>
        <dbReference type="Proteomes" id="UP000777303"/>
    </source>
</evidence>
<dbReference type="SUPFAM" id="SSF103247">
    <property type="entry name" value="TT1751-like"/>
    <property type="match status" value="1"/>
</dbReference>
<dbReference type="AlphaFoldDB" id="A0A948X076"/>
<feature type="domain" description="DUF302" evidence="1">
    <location>
        <begin position="33"/>
        <end position="95"/>
    </location>
</feature>
<dbReference type="Pfam" id="PF03625">
    <property type="entry name" value="DUF302"/>
    <property type="match status" value="1"/>
</dbReference>
<protein>
    <submittedName>
        <fullName evidence="2">DUF302 domain-containing protein</fullName>
    </submittedName>
</protein>
<dbReference type="PANTHER" id="PTHR38342">
    <property type="entry name" value="SLR5037 PROTEIN"/>
    <property type="match status" value="1"/>
</dbReference>
<evidence type="ECO:0000259" key="1">
    <source>
        <dbReference type="Pfam" id="PF03625"/>
    </source>
</evidence>
<organism evidence="2 3">
    <name type="scientific">Candidatus Paralactobacillus gallistercoris</name>
    <dbReference type="NCBI Taxonomy" id="2838724"/>
    <lineage>
        <taxon>Bacteria</taxon>
        <taxon>Bacillati</taxon>
        <taxon>Bacillota</taxon>
        <taxon>Bacilli</taxon>
        <taxon>Lactobacillales</taxon>
        <taxon>Lactobacillaceae</taxon>
        <taxon>Lactobacillus</taxon>
    </lineage>
</organism>
<sequence length="128" mass="14402">MVNELIPMNIDDVQAKVKKFIVDDKHFKIFSIIDQAAEAQTANLTIPATRLIIFGNPKVGTLLMQQNDDITFELPIKVLLIAQGANHTKVIYRDPYDFAGHDQLASGGQQILHKMHNMYREMIAALQA</sequence>
<gene>
    <name evidence="2" type="ORF">H9901_00785</name>
</gene>
<dbReference type="Gene3D" id="3.30.310.70">
    <property type="entry name" value="TT1751-like domain"/>
    <property type="match status" value="1"/>
</dbReference>
<dbReference type="PANTHER" id="PTHR38342:SF2">
    <property type="entry name" value="INNER MEMBRANE OR EXPORTED"/>
    <property type="match status" value="1"/>
</dbReference>
<accession>A0A948X076</accession>
<dbReference type="Proteomes" id="UP000777303">
    <property type="component" value="Unassembled WGS sequence"/>
</dbReference>
<dbReference type="InterPro" id="IPR035923">
    <property type="entry name" value="TT1751-like_sf"/>
</dbReference>
<dbReference type="EMBL" id="JAHLFS010000011">
    <property type="protein sequence ID" value="MBU3851237.1"/>
    <property type="molecule type" value="Genomic_DNA"/>
</dbReference>
<name>A0A948X076_9LACO</name>
<reference evidence="2" key="1">
    <citation type="journal article" date="2021" name="PeerJ">
        <title>Extensive microbial diversity within the chicken gut microbiome revealed by metagenomics and culture.</title>
        <authorList>
            <person name="Gilroy R."/>
            <person name="Ravi A."/>
            <person name="Getino M."/>
            <person name="Pursley I."/>
            <person name="Horton D.L."/>
            <person name="Alikhan N.F."/>
            <person name="Baker D."/>
            <person name="Gharbi K."/>
            <person name="Hall N."/>
            <person name="Watson M."/>
            <person name="Adriaenssens E.M."/>
            <person name="Foster-Nyarko E."/>
            <person name="Jarju S."/>
            <person name="Secka A."/>
            <person name="Antonio M."/>
            <person name="Oren A."/>
            <person name="Chaudhuri R.R."/>
            <person name="La Ragione R."/>
            <person name="Hildebrand F."/>
            <person name="Pallen M.J."/>
        </authorList>
    </citation>
    <scope>NUCLEOTIDE SEQUENCE</scope>
    <source>
        <strain evidence="2">F6-6636</strain>
    </source>
</reference>
<comment type="caution">
    <text evidence="2">The sequence shown here is derived from an EMBL/GenBank/DDBJ whole genome shotgun (WGS) entry which is preliminary data.</text>
</comment>
<evidence type="ECO:0000313" key="2">
    <source>
        <dbReference type="EMBL" id="MBU3851237.1"/>
    </source>
</evidence>
<reference evidence="2" key="2">
    <citation type="submission" date="2021-04" db="EMBL/GenBank/DDBJ databases">
        <authorList>
            <person name="Gilroy R."/>
        </authorList>
    </citation>
    <scope>NUCLEOTIDE SEQUENCE</scope>
    <source>
        <strain evidence="2">F6-6636</strain>
    </source>
</reference>